<gene>
    <name evidence="3" type="ORF">PR001_g25022</name>
    <name evidence="2" type="ORF">PR002_g25702</name>
    <name evidence="4" type="ORF">PR003_g24658</name>
</gene>
<evidence type="ECO:0000313" key="2">
    <source>
        <dbReference type="EMBL" id="KAE8975089.1"/>
    </source>
</evidence>
<evidence type="ECO:0000313" key="4">
    <source>
        <dbReference type="EMBL" id="KAE9292827.1"/>
    </source>
</evidence>
<proteinExistence type="predicted"/>
<organism evidence="3 5">
    <name type="scientific">Phytophthora rubi</name>
    <dbReference type="NCBI Taxonomy" id="129364"/>
    <lineage>
        <taxon>Eukaryota</taxon>
        <taxon>Sar</taxon>
        <taxon>Stramenopiles</taxon>
        <taxon>Oomycota</taxon>
        <taxon>Peronosporomycetes</taxon>
        <taxon>Peronosporales</taxon>
        <taxon>Peronosporaceae</taxon>
        <taxon>Phytophthora</taxon>
    </lineage>
</organism>
<dbReference type="EMBL" id="QXFT01002812">
    <property type="protein sequence ID" value="KAE9292827.1"/>
    <property type="molecule type" value="Genomic_DNA"/>
</dbReference>
<keyword evidence="6" id="KW-1185">Reference proteome</keyword>
<evidence type="ECO:0008006" key="8">
    <source>
        <dbReference type="Google" id="ProtNLM"/>
    </source>
</evidence>
<keyword evidence="1" id="KW-0732">Signal</keyword>
<accession>A0A6A3ICP0</accession>
<evidence type="ECO:0000313" key="3">
    <source>
        <dbReference type="EMBL" id="KAE8977824.1"/>
    </source>
</evidence>
<evidence type="ECO:0000313" key="5">
    <source>
        <dbReference type="Proteomes" id="UP000429607"/>
    </source>
</evidence>
<evidence type="ECO:0000313" key="6">
    <source>
        <dbReference type="Proteomes" id="UP000434957"/>
    </source>
</evidence>
<dbReference type="Proteomes" id="UP000434957">
    <property type="component" value="Unassembled WGS sequence"/>
</dbReference>
<evidence type="ECO:0000256" key="1">
    <source>
        <dbReference type="SAM" id="SignalP"/>
    </source>
</evidence>
<dbReference type="EMBL" id="QXFU01003474">
    <property type="protein sequence ID" value="KAE8975089.1"/>
    <property type="molecule type" value="Genomic_DNA"/>
</dbReference>
<dbReference type="EMBL" id="QXFV01003322">
    <property type="protein sequence ID" value="KAE8977824.1"/>
    <property type="molecule type" value="Genomic_DNA"/>
</dbReference>
<sequence>MLILGYKLPILFLLSGAHQGPGSSKTSCKSIRTATFTLSKKMLGWIRRCGRSTSKSY</sequence>
<feature type="chain" id="PRO_5036379720" description="RxLR effector protein" evidence="1">
    <location>
        <begin position="25"/>
        <end position="57"/>
    </location>
</feature>
<name>A0A6A3ICP0_9STRA</name>
<comment type="caution">
    <text evidence="3">The sequence shown here is derived from an EMBL/GenBank/DDBJ whole genome shotgun (WGS) entry which is preliminary data.</text>
</comment>
<reference evidence="5 7" key="1">
    <citation type="submission" date="2018-09" db="EMBL/GenBank/DDBJ databases">
        <title>Genomic investigation of the strawberry pathogen Phytophthora fragariae indicates pathogenicity is determined by transcriptional variation in three key races.</title>
        <authorList>
            <person name="Adams T.M."/>
            <person name="Armitage A.D."/>
            <person name="Sobczyk M.K."/>
            <person name="Bates H.J."/>
            <person name="Dunwell J.M."/>
            <person name="Nellist C.F."/>
            <person name="Harrison R.J."/>
        </authorList>
    </citation>
    <scope>NUCLEOTIDE SEQUENCE [LARGE SCALE GENOMIC DNA]</scope>
    <source>
        <strain evidence="3 5">SCRP249</strain>
        <strain evidence="2 7">SCRP324</strain>
        <strain evidence="4 6">SCRP333</strain>
    </source>
</reference>
<dbReference type="Proteomes" id="UP000429607">
    <property type="component" value="Unassembled WGS sequence"/>
</dbReference>
<dbReference type="Proteomes" id="UP000435112">
    <property type="component" value="Unassembled WGS sequence"/>
</dbReference>
<feature type="signal peptide" evidence="1">
    <location>
        <begin position="1"/>
        <end position="24"/>
    </location>
</feature>
<dbReference type="AlphaFoldDB" id="A0A6A3ICP0"/>
<evidence type="ECO:0000313" key="7">
    <source>
        <dbReference type="Proteomes" id="UP000435112"/>
    </source>
</evidence>
<protein>
    <recommendedName>
        <fullName evidence="8">RxLR effector protein</fullName>
    </recommendedName>
</protein>